<sequence>MRRFCFAPLFARLRLNQTDRLRLLQAKCAKDSEFARLIKELDLSRVHSTEEWLTRQGPPYLYGPDILPNLIPSLLSLERLHLPAYQLDPNLLATLNSHPKLSTVVVDDSSLDDLRKLWSQTPLSMSKLEVDSASLDTGFGFHPDPYSDSASQHPDFRSLMSRNLRLVHLVIRGENNIIFGPDTVVIPGLEAVDIDLCAKPVALLSWLPAFVHRHSSLQTIKIFDYQSIWLHDWDKFWPFSLLDASERHTLTSTVKLAAFWISPHKPASPFDDWQVVRVEVEVQEAGGVSALRLLGVLAPQLTSLILRIKLATRVSVRSNDLVSSLCTLKSLKKLELQHMYEQLSHEHLPCALPSRGHSQISGCVDAHAVLRSLSACIAKRATALALIHIVDGRDDFRPDCGYHPWTLNVTYRVGLNREIGPEGLPRFSIPKTFRPPDDIAQSLSMTKENTEYYDVPCMDLVNAVRSQKKKAELTSTLTFDADVKSPSTRLTRPAYIHSHNVFDFRRTPVARTTFPPADAVICASKLLICPLLTVHENDNLTGEDVVRWDHASTTAFILILCLLPPAWSAEVSAPLTPFKRACGCLFSRCVAPPSIGVRRMCAEPVWLIECISSATIELHEWEEESGSGSQNDSNKDARELGRMTT</sequence>
<accession>A0AAV9ZE47</accession>
<evidence type="ECO:0000313" key="3">
    <source>
        <dbReference type="Proteomes" id="UP001362999"/>
    </source>
</evidence>
<keyword evidence="3" id="KW-1185">Reference proteome</keyword>
<organism evidence="2 3">
    <name type="scientific">Favolaschia claudopus</name>
    <dbReference type="NCBI Taxonomy" id="2862362"/>
    <lineage>
        <taxon>Eukaryota</taxon>
        <taxon>Fungi</taxon>
        <taxon>Dikarya</taxon>
        <taxon>Basidiomycota</taxon>
        <taxon>Agaricomycotina</taxon>
        <taxon>Agaricomycetes</taxon>
        <taxon>Agaricomycetidae</taxon>
        <taxon>Agaricales</taxon>
        <taxon>Marasmiineae</taxon>
        <taxon>Mycenaceae</taxon>
        <taxon>Favolaschia</taxon>
    </lineage>
</organism>
<dbReference type="EMBL" id="JAWWNJ010000161">
    <property type="protein sequence ID" value="KAK6978127.1"/>
    <property type="molecule type" value="Genomic_DNA"/>
</dbReference>
<gene>
    <name evidence="2" type="ORF">R3P38DRAFT_3235878</name>
</gene>
<feature type="compositionally biased region" description="Basic and acidic residues" evidence="1">
    <location>
        <begin position="633"/>
        <end position="645"/>
    </location>
</feature>
<name>A0AAV9ZE47_9AGAR</name>
<reference evidence="2 3" key="1">
    <citation type="journal article" date="2024" name="J Genomics">
        <title>Draft genome sequencing and assembly of Favolaschia claudopus CIRM-BRFM 2984 isolated from oak limbs.</title>
        <authorList>
            <person name="Navarro D."/>
            <person name="Drula E."/>
            <person name="Chaduli D."/>
            <person name="Cazenave R."/>
            <person name="Ahrendt S."/>
            <person name="Wang J."/>
            <person name="Lipzen A."/>
            <person name="Daum C."/>
            <person name="Barry K."/>
            <person name="Grigoriev I.V."/>
            <person name="Favel A."/>
            <person name="Rosso M.N."/>
            <person name="Martin F."/>
        </authorList>
    </citation>
    <scope>NUCLEOTIDE SEQUENCE [LARGE SCALE GENOMIC DNA]</scope>
    <source>
        <strain evidence="2 3">CIRM-BRFM 2984</strain>
    </source>
</reference>
<dbReference type="Proteomes" id="UP001362999">
    <property type="component" value="Unassembled WGS sequence"/>
</dbReference>
<dbReference type="AlphaFoldDB" id="A0AAV9ZE47"/>
<comment type="caution">
    <text evidence="2">The sequence shown here is derived from an EMBL/GenBank/DDBJ whole genome shotgun (WGS) entry which is preliminary data.</text>
</comment>
<evidence type="ECO:0000313" key="2">
    <source>
        <dbReference type="EMBL" id="KAK6978127.1"/>
    </source>
</evidence>
<evidence type="ECO:0000256" key="1">
    <source>
        <dbReference type="SAM" id="MobiDB-lite"/>
    </source>
</evidence>
<feature type="region of interest" description="Disordered" evidence="1">
    <location>
        <begin position="622"/>
        <end position="645"/>
    </location>
</feature>
<protein>
    <submittedName>
        <fullName evidence="2">Uncharacterized protein</fullName>
    </submittedName>
</protein>
<proteinExistence type="predicted"/>